<name>A0A8S1F3Y7_9PELO</name>
<feature type="transmembrane region" description="Helical" evidence="5">
    <location>
        <begin position="195"/>
        <end position="216"/>
    </location>
</feature>
<dbReference type="InterPro" id="IPR003689">
    <property type="entry name" value="ZIP"/>
</dbReference>
<dbReference type="OrthoDB" id="448280at2759"/>
<feature type="transmembrane region" description="Helical" evidence="5">
    <location>
        <begin position="36"/>
        <end position="56"/>
    </location>
</feature>
<feature type="transmembrane region" description="Helical" evidence="5">
    <location>
        <begin position="65"/>
        <end position="86"/>
    </location>
</feature>
<evidence type="ECO:0000256" key="1">
    <source>
        <dbReference type="ARBA" id="ARBA00004141"/>
    </source>
</evidence>
<feature type="transmembrane region" description="Helical" evidence="5">
    <location>
        <begin position="300"/>
        <end position="317"/>
    </location>
</feature>
<dbReference type="AlphaFoldDB" id="A0A8S1F3Y7"/>
<evidence type="ECO:0000256" key="3">
    <source>
        <dbReference type="ARBA" id="ARBA00022989"/>
    </source>
</evidence>
<evidence type="ECO:0000256" key="5">
    <source>
        <dbReference type="SAM" id="Phobius"/>
    </source>
</evidence>
<keyword evidence="4 5" id="KW-0472">Membrane</keyword>
<keyword evidence="3 5" id="KW-1133">Transmembrane helix</keyword>
<dbReference type="Pfam" id="PF02535">
    <property type="entry name" value="Zip"/>
    <property type="match status" value="1"/>
</dbReference>
<protein>
    <submittedName>
        <fullName evidence="6">Uncharacterized protein</fullName>
    </submittedName>
</protein>
<keyword evidence="7" id="KW-1185">Reference proteome</keyword>
<comment type="caution">
    <text evidence="6">The sequence shown here is derived from an EMBL/GenBank/DDBJ whole genome shotgun (WGS) entry which is preliminary data.</text>
</comment>
<feature type="transmembrane region" description="Helical" evidence="5">
    <location>
        <begin position="106"/>
        <end position="123"/>
    </location>
</feature>
<dbReference type="PANTHER" id="PTHR11040:SF140">
    <property type="entry name" value="ZRT (ZRT), IRT- (IRT-) LIKE PROTEIN TRANSPORTER"/>
    <property type="match status" value="1"/>
</dbReference>
<feature type="transmembrane region" description="Helical" evidence="5">
    <location>
        <begin position="228"/>
        <end position="253"/>
    </location>
</feature>
<evidence type="ECO:0000313" key="7">
    <source>
        <dbReference type="Proteomes" id="UP000494206"/>
    </source>
</evidence>
<dbReference type="GO" id="GO:0005385">
    <property type="term" value="F:zinc ion transmembrane transporter activity"/>
    <property type="evidence" value="ECO:0007669"/>
    <property type="project" value="TreeGrafter"/>
</dbReference>
<reference evidence="6 7" key="1">
    <citation type="submission" date="2020-04" db="EMBL/GenBank/DDBJ databases">
        <authorList>
            <person name="Laetsch R D."/>
            <person name="Stevens L."/>
            <person name="Kumar S."/>
            <person name="Blaxter L. M."/>
        </authorList>
    </citation>
    <scope>NUCLEOTIDE SEQUENCE [LARGE SCALE GENOMIC DNA]</scope>
</reference>
<dbReference type="EMBL" id="CADEPM010000007">
    <property type="protein sequence ID" value="CAB3408622.1"/>
    <property type="molecule type" value="Genomic_DNA"/>
</dbReference>
<feature type="transmembrane region" description="Helical" evidence="5">
    <location>
        <begin position="259"/>
        <end position="279"/>
    </location>
</feature>
<dbReference type="GO" id="GO:0005886">
    <property type="term" value="C:plasma membrane"/>
    <property type="evidence" value="ECO:0007669"/>
    <property type="project" value="TreeGrafter"/>
</dbReference>
<comment type="subcellular location">
    <subcellularLocation>
        <location evidence="1">Membrane</location>
        <topology evidence="1">Multi-pass membrane protein</topology>
    </subcellularLocation>
</comment>
<dbReference type="PANTHER" id="PTHR11040">
    <property type="entry name" value="ZINC/IRON TRANSPORTER"/>
    <property type="match status" value="1"/>
</dbReference>
<gene>
    <name evidence="6" type="ORF">CBOVIS_LOCUS10381</name>
</gene>
<evidence type="ECO:0000256" key="4">
    <source>
        <dbReference type="ARBA" id="ARBA00023136"/>
    </source>
</evidence>
<evidence type="ECO:0000313" key="6">
    <source>
        <dbReference type="EMBL" id="CAB3408622.1"/>
    </source>
</evidence>
<feature type="transmembrane region" description="Helical" evidence="5">
    <location>
        <begin position="167"/>
        <end position="189"/>
    </location>
</feature>
<accession>A0A8S1F3Y7</accession>
<sequence>MSRVYSPLTKQLFDDSVWNENDEIGDRTEPRDALRAVLLVVLFGLTFAASMVATFLKGEWARSHILSFVSCIGGGVFLGACLLDLLPDSIESFEKTKIEVDFPLPLAFVAFGLLLVLSIDQLARFAKEHNWFGAQHYHLHSHDHESGSLTHGDANAEEEEEQAQSRLGAVLLVCALSVHALFEGLSLAVTSDASQLLQIFGALVLHKCIMGFCLGVRLVQSGMSTPWLALAAFAFSVQVLIGGIAGIGIMKFISGGEQSSAAIVASILQAIACGTFLYITTFEVIPHELHNGKHRLSKLFFIYVGFSIVVGFILAFPDAA</sequence>
<dbReference type="Proteomes" id="UP000494206">
    <property type="component" value="Unassembled WGS sequence"/>
</dbReference>
<proteinExistence type="predicted"/>
<evidence type="ECO:0000256" key="2">
    <source>
        <dbReference type="ARBA" id="ARBA00022692"/>
    </source>
</evidence>
<organism evidence="6 7">
    <name type="scientific">Caenorhabditis bovis</name>
    <dbReference type="NCBI Taxonomy" id="2654633"/>
    <lineage>
        <taxon>Eukaryota</taxon>
        <taxon>Metazoa</taxon>
        <taxon>Ecdysozoa</taxon>
        <taxon>Nematoda</taxon>
        <taxon>Chromadorea</taxon>
        <taxon>Rhabditida</taxon>
        <taxon>Rhabditina</taxon>
        <taxon>Rhabditomorpha</taxon>
        <taxon>Rhabditoidea</taxon>
        <taxon>Rhabditidae</taxon>
        <taxon>Peloderinae</taxon>
        <taxon>Caenorhabditis</taxon>
    </lineage>
</organism>
<keyword evidence="2 5" id="KW-0812">Transmembrane</keyword>